<dbReference type="InterPro" id="IPR014710">
    <property type="entry name" value="RmlC-like_jellyroll"/>
</dbReference>
<evidence type="ECO:0000256" key="1">
    <source>
        <dbReference type="SAM" id="MobiDB-lite"/>
    </source>
</evidence>
<dbReference type="InterPro" id="IPR003347">
    <property type="entry name" value="JmjC_dom"/>
</dbReference>
<dbReference type="Pfam" id="PF13621">
    <property type="entry name" value="Cupin_8"/>
    <property type="match status" value="1"/>
</dbReference>
<protein>
    <recommendedName>
        <fullName evidence="2">JmjC domain-containing protein</fullName>
    </recommendedName>
</protein>
<name>A0AAU9L431_9STRA</name>
<proteinExistence type="predicted"/>
<feature type="domain" description="JmjC" evidence="2">
    <location>
        <begin position="158"/>
        <end position="457"/>
    </location>
</feature>
<dbReference type="InterPro" id="IPR041667">
    <property type="entry name" value="Cupin_8"/>
</dbReference>
<sequence>MSLSVNANLQKRLRINNEGKYTSTAEAQIVNEYKGFSLPNDNFAIERIPVGSVTPEEFFAKFVCTRTPVILTGYIQDEEFTAPSKWSKSNNRLIELAGDTKLTVERRRDMHEKFGKGITVEMPFRKLLNLVASGDEMHYLTTQEVAFEEDGRPEIMAPFMKQLQQDFPLRPKLMGHLIPQNINMWMGNNTHGSSTGLHHDHHDNLYILMRGKKRFRLYSPGDADKMYVRGRILHVHPNGLINYVGKETTPYGADPAAEKKALAAIEKNQAERELAEAEEDAEAGEPGAKSRLEAAEERLEKAMFGVLRADNGDEDDEEFEDGVFCFEESEAEGDGESEIDELDEIALDPDEKTEKNMTAKRDIDQIEIAYPVSFSQVDTFRLRGEHAQHKLQSEFPKFCQAKVAICVLEAGEMLYLPASWFHEVESFGSAQGNGHLALNYWYQPPDQLLPEHFAVPYSSPFWQIDWEHRFASNGKE</sequence>
<feature type="region of interest" description="Disordered" evidence="1">
    <location>
        <begin position="269"/>
        <end position="291"/>
    </location>
</feature>
<dbReference type="Proteomes" id="UP001160483">
    <property type="component" value="Unassembled WGS sequence"/>
</dbReference>
<comment type="caution">
    <text evidence="3">The sequence shown here is derived from an EMBL/GenBank/DDBJ whole genome shotgun (WGS) entry which is preliminary data.</text>
</comment>
<dbReference type="SMART" id="SM00558">
    <property type="entry name" value="JmjC"/>
    <property type="match status" value="1"/>
</dbReference>
<gene>
    <name evidence="3" type="ORF">PBS003_LOCUS5268</name>
</gene>
<reference evidence="3" key="1">
    <citation type="submission" date="2021-11" db="EMBL/GenBank/DDBJ databases">
        <authorList>
            <person name="Islam A."/>
            <person name="Islam S."/>
            <person name="Flora M.S."/>
            <person name="Rahman M."/>
            <person name="Ziaur R.M."/>
            <person name="Epstein J.H."/>
            <person name="Hassan M."/>
            <person name="Klassen M."/>
            <person name="Woodard K."/>
            <person name="Webb A."/>
            <person name="Webby R.J."/>
            <person name="El Zowalaty M.E."/>
        </authorList>
    </citation>
    <scope>NUCLEOTIDE SEQUENCE</scope>
    <source>
        <strain evidence="3">Pbs3</strain>
    </source>
</reference>
<dbReference type="Gene3D" id="2.60.120.10">
    <property type="entry name" value="Jelly Rolls"/>
    <property type="match status" value="2"/>
</dbReference>
<dbReference type="AlphaFoldDB" id="A0AAU9L431"/>
<organism evidence="3 4">
    <name type="scientific">Peronospora belbahrii</name>
    <dbReference type="NCBI Taxonomy" id="622444"/>
    <lineage>
        <taxon>Eukaryota</taxon>
        <taxon>Sar</taxon>
        <taxon>Stramenopiles</taxon>
        <taxon>Oomycota</taxon>
        <taxon>Peronosporomycetes</taxon>
        <taxon>Peronosporales</taxon>
        <taxon>Peronosporaceae</taxon>
        <taxon>Peronospora</taxon>
    </lineage>
</organism>
<evidence type="ECO:0000313" key="4">
    <source>
        <dbReference type="Proteomes" id="UP001160483"/>
    </source>
</evidence>
<accession>A0AAU9L431</accession>
<dbReference type="PANTHER" id="PTHR12461">
    <property type="entry name" value="HYPOXIA-INDUCIBLE FACTOR 1 ALPHA INHIBITOR-RELATED"/>
    <property type="match status" value="1"/>
</dbReference>
<dbReference type="EMBL" id="CAKKTJ010000262">
    <property type="protein sequence ID" value="CAH0478576.1"/>
    <property type="molecule type" value="Genomic_DNA"/>
</dbReference>
<dbReference type="PROSITE" id="PS51184">
    <property type="entry name" value="JMJC"/>
    <property type="match status" value="1"/>
</dbReference>
<dbReference type="PANTHER" id="PTHR12461:SF100">
    <property type="entry name" value="JMJC DOMAIN-CONTAINING PROTEIN 4"/>
    <property type="match status" value="1"/>
</dbReference>
<dbReference type="SUPFAM" id="SSF51197">
    <property type="entry name" value="Clavaminate synthase-like"/>
    <property type="match status" value="1"/>
</dbReference>
<evidence type="ECO:0000259" key="2">
    <source>
        <dbReference type="PROSITE" id="PS51184"/>
    </source>
</evidence>
<evidence type="ECO:0000313" key="3">
    <source>
        <dbReference type="EMBL" id="CAH0478576.1"/>
    </source>
</evidence>